<dbReference type="InterPro" id="IPR016491">
    <property type="entry name" value="Septin"/>
</dbReference>
<keyword evidence="2 4" id="KW-0547">Nucleotide-binding</keyword>
<dbReference type="InterPro" id="IPR027417">
    <property type="entry name" value="P-loop_NTPase"/>
</dbReference>
<evidence type="ECO:0000259" key="5">
    <source>
        <dbReference type="PROSITE" id="PS51719"/>
    </source>
</evidence>
<dbReference type="HOGENOM" id="CLU_017718_7_4_1"/>
<accession>Q6CK69</accession>
<keyword evidence="3 4" id="KW-0342">GTP-binding</keyword>
<dbReference type="AlphaFoldDB" id="Q6CK69"/>
<dbReference type="STRING" id="284590.Q6CK69"/>
<evidence type="ECO:0000313" key="7">
    <source>
        <dbReference type="Proteomes" id="UP000000598"/>
    </source>
</evidence>
<keyword evidence="7" id="KW-1185">Reference proteome</keyword>
<dbReference type="GO" id="GO:0005525">
    <property type="term" value="F:GTP binding"/>
    <property type="evidence" value="ECO:0007669"/>
    <property type="project" value="UniProtKB-KW"/>
</dbReference>
<reference evidence="6 7" key="1">
    <citation type="journal article" date="2004" name="Nature">
        <title>Genome evolution in yeasts.</title>
        <authorList>
            <consortium name="Genolevures"/>
            <person name="Dujon B."/>
            <person name="Sherman D."/>
            <person name="Fischer G."/>
            <person name="Durrens P."/>
            <person name="Casaregola S."/>
            <person name="Lafontaine I."/>
            <person name="de Montigny J."/>
            <person name="Marck C."/>
            <person name="Neuveglise C."/>
            <person name="Talla E."/>
            <person name="Goffard N."/>
            <person name="Frangeul L."/>
            <person name="Aigle M."/>
            <person name="Anthouard V."/>
            <person name="Babour A."/>
            <person name="Barbe V."/>
            <person name="Barnay S."/>
            <person name="Blanchin S."/>
            <person name="Beckerich J.M."/>
            <person name="Beyne E."/>
            <person name="Bleykasten C."/>
            <person name="Boisrame A."/>
            <person name="Boyer J."/>
            <person name="Cattolico L."/>
            <person name="Confanioleri F."/>
            <person name="de Daruvar A."/>
            <person name="Despons L."/>
            <person name="Fabre E."/>
            <person name="Fairhead C."/>
            <person name="Ferry-Dumazet H."/>
            <person name="Groppi A."/>
            <person name="Hantraye F."/>
            <person name="Hennequin C."/>
            <person name="Jauniaux N."/>
            <person name="Joyet P."/>
            <person name="Kachouri R."/>
            <person name="Kerrest A."/>
            <person name="Koszul R."/>
            <person name="Lemaire M."/>
            <person name="Lesur I."/>
            <person name="Ma L."/>
            <person name="Muller H."/>
            <person name="Nicaud J.M."/>
            <person name="Nikolski M."/>
            <person name="Oztas S."/>
            <person name="Ozier-Kalogeropoulos O."/>
            <person name="Pellenz S."/>
            <person name="Potier S."/>
            <person name="Richard G.F."/>
            <person name="Straub M.L."/>
            <person name="Suleau A."/>
            <person name="Swennene D."/>
            <person name="Tekaia F."/>
            <person name="Wesolowski-Louvel M."/>
            <person name="Westhof E."/>
            <person name="Wirth B."/>
            <person name="Zeniou-Meyer M."/>
            <person name="Zivanovic I."/>
            <person name="Bolotin-Fukuhara M."/>
            <person name="Thierry A."/>
            <person name="Bouchier C."/>
            <person name="Caudron B."/>
            <person name="Scarpelli C."/>
            <person name="Gaillardin C."/>
            <person name="Weissenbach J."/>
            <person name="Wincker P."/>
            <person name="Souciet J.L."/>
        </authorList>
    </citation>
    <scope>NUCLEOTIDE SEQUENCE [LARGE SCALE GENOMIC DNA]</scope>
    <source>
        <strain evidence="7">ATCC 8585 / CBS 2359 / DSM 70799 / NBRC 1267 / NRRL Y-1140 / WM37</strain>
    </source>
</reference>
<gene>
    <name evidence="6" type="ORF">KLLA0_F13112g</name>
</gene>
<dbReference type="PROSITE" id="PS51719">
    <property type="entry name" value="G_SEPTIN"/>
    <property type="match status" value="1"/>
</dbReference>
<dbReference type="eggNOG" id="KOG2655">
    <property type="taxonomic scope" value="Eukaryota"/>
</dbReference>
<dbReference type="Gene3D" id="3.40.50.300">
    <property type="entry name" value="P-loop containing nucleotide triphosphate hydrolases"/>
    <property type="match status" value="1"/>
</dbReference>
<dbReference type="EMBL" id="CR382126">
    <property type="protein sequence ID" value="CAG98378.1"/>
    <property type="molecule type" value="Genomic_DNA"/>
</dbReference>
<name>Q6CK69_KLULA</name>
<evidence type="ECO:0000313" key="6">
    <source>
        <dbReference type="EMBL" id="CAG98378.1"/>
    </source>
</evidence>
<comment type="similarity">
    <text evidence="4">Belongs to the TRAFAC class TrmE-Era-EngA-EngB-Septin-like GTPase superfamily. Septin GTPase family.</text>
</comment>
<dbReference type="InParanoid" id="Q6CK69"/>
<dbReference type="PIRSF" id="PIRSF006698">
    <property type="entry name" value="Septin"/>
    <property type="match status" value="1"/>
</dbReference>
<dbReference type="OMA" id="KRGIQFC"/>
<evidence type="ECO:0000256" key="3">
    <source>
        <dbReference type="ARBA" id="ARBA00023134"/>
    </source>
</evidence>
<protein>
    <submittedName>
        <fullName evidence="6">KLLA0F13112p</fullName>
    </submittedName>
</protein>
<evidence type="ECO:0000256" key="1">
    <source>
        <dbReference type="ARBA" id="ARBA00004266"/>
    </source>
</evidence>
<dbReference type="SUPFAM" id="SSF52540">
    <property type="entry name" value="P-loop containing nucleoside triphosphate hydrolases"/>
    <property type="match status" value="1"/>
</dbReference>
<proteinExistence type="inferred from homology"/>
<dbReference type="Pfam" id="PF00735">
    <property type="entry name" value="Septin"/>
    <property type="match status" value="1"/>
</dbReference>
<evidence type="ECO:0000256" key="4">
    <source>
        <dbReference type="RuleBase" id="RU004560"/>
    </source>
</evidence>
<dbReference type="PaxDb" id="284590-Q6CK69"/>
<sequence>MFGKKKSNYQMLSAEEIRRRKNAKRGIQFCMLVIGESGLGKSTFCNNICNQEVFGHEEEGFDPATAHLSPGIDIVSKNFHLQEENSTPISLDIVLIPGLGDNINNSNNHEVVVDYLESQFDRVLNEEIRIKRNPKNVDTRPHVCLFFIRATSKGLRELDIKLMKALCDKVNIIPVISKADLLTEREIALNKRLIMEDIYENDINIYDFVDDKLEDTLMLVEANDSSPIPNNTSFDSMQQNSYGEGTAQLNTACCRIRDMLPFSIIGSNEVEVSPNGELFHVRRYSWGTVKVENRAHCDFIYLKNILLGSHLQDLKDTTHNKLYENYRTQKLLAGNNYPSNNDERDILAESTVLEHQLNHKSKEINEEIRGYSSKRLDELNSNFVKETIST</sequence>
<dbReference type="KEGG" id="kla:KLLA0_F13112g"/>
<feature type="domain" description="Septin-type G" evidence="5">
    <location>
        <begin position="25"/>
        <end position="333"/>
    </location>
</feature>
<dbReference type="Proteomes" id="UP000000598">
    <property type="component" value="Chromosome F"/>
</dbReference>
<dbReference type="GO" id="GO:0005935">
    <property type="term" value="C:cellular bud neck"/>
    <property type="evidence" value="ECO:0007669"/>
    <property type="project" value="UniProtKB-SubCell"/>
</dbReference>
<evidence type="ECO:0000256" key="2">
    <source>
        <dbReference type="ARBA" id="ARBA00022741"/>
    </source>
</evidence>
<dbReference type="InterPro" id="IPR030379">
    <property type="entry name" value="G_SEPTIN_dom"/>
</dbReference>
<organism evidence="6 7">
    <name type="scientific">Kluyveromyces lactis (strain ATCC 8585 / CBS 2359 / DSM 70799 / NBRC 1267 / NRRL Y-1140 / WM37)</name>
    <name type="common">Yeast</name>
    <name type="synonym">Candida sphaerica</name>
    <dbReference type="NCBI Taxonomy" id="284590"/>
    <lineage>
        <taxon>Eukaryota</taxon>
        <taxon>Fungi</taxon>
        <taxon>Dikarya</taxon>
        <taxon>Ascomycota</taxon>
        <taxon>Saccharomycotina</taxon>
        <taxon>Saccharomycetes</taxon>
        <taxon>Saccharomycetales</taxon>
        <taxon>Saccharomycetaceae</taxon>
        <taxon>Kluyveromyces</taxon>
    </lineage>
</organism>
<dbReference type="FunCoup" id="Q6CK69">
    <property type="interactions" value="27"/>
</dbReference>
<comment type="subcellular location">
    <subcellularLocation>
        <location evidence="1">Bud neck</location>
    </subcellularLocation>
</comment>
<dbReference type="CDD" id="cd01850">
    <property type="entry name" value="CDC_Septin"/>
    <property type="match status" value="1"/>
</dbReference>
<dbReference type="GO" id="GO:0031105">
    <property type="term" value="C:septin complex"/>
    <property type="evidence" value="ECO:0007669"/>
    <property type="project" value="UniProtKB-ARBA"/>
</dbReference>
<dbReference type="PANTHER" id="PTHR18884">
    <property type="entry name" value="SEPTIN"/>
    <property type="match status" value="1"/>
</dbReference>